<dbReference type="EMBL" id="JAAGLI010000323">
    <property type="protein sequence ID" value="NEA23439.1"/>
    <property type="molecule type" value="Genomic_DNA"/>
</dbReference>
<organism evidence="1 2">
    <name type="scientific">Actinomadura bangladeshensis</name>
    <dbReference type="NCBI Taxonomy" id="453573"/>
    <lineage>
        <taxon>Bacteria</taxon>
        <taxon>Bacillati</taxon>
        <taxon>Actinomycetota</taxon>
        <taxon>Actinomycetes</taxon>
        <taxon>Streptosporangiales</taxon>
        <taxon>Thermomonosporaceae</taxon>
        <taxon>Actinomadura</taxon>
    </lineage>
</organism>
<reference evidence="1 2" key="1">
    <citation type="submission" date="2020-01" db="EMBL/GenBank/DDBJ databases">
        <title>Insect and environment-associated Actinomycetes.</title>
        <authorList>
            <person name="Currrie C."/>
            <person name="Chevrette M."/>
            <person name="Carlson C."/>
            <person name="Stubbendieck R."/>
            <person name="Wendt-Pienkowski E."/>
        </authorList>
    </citation>
    <scope>NUCLEOTIDE SEQUENCE [LARGE SCALE GENOMIC DNA]</scope>
    <source>
        <strain evidence="1 2">SID10258</strain>
    </source>
</reference>
<name>A0A6L9QD83_9ACTN</name>
<comment type="caution">
    <text evidence="1">The sequence shown here is derived from an EMBL/GenBank/DDBJ whole genome shotgun (WGS) entry which is preliminary data.</text>
</comment>
<evidence type="ECO:0000313" key="1">
    <source>
        <dbReference type="EMBL" id="NEA23439.1"/>
    </source>
</evidence>
<accession>A0A6L9QD83</accession>
<gene>
    <name evidence="1" type="ORF">G3I70_13185</name>
</gene>
<dbReference type="RefSeq" id="WP_163055840.1">
    <property type="nucleotide sequence ID" value="NZ_JAAGLI010000323.1"/>
</dbReference>
<sequence>MPLAAVLRSPLETMKRSRPAEPVWQCSLRTAPTDRSLADEEWADVAKELMHQTGIPGDGHRVLVS</sequence>
<protein>
    <submittedName>
        <fullName evidence="1">Uncharacterized protein</fullName>
    </submittedName>
</protein>
<dbReference type="Proteomes" id="UP000475532">
    <property type="component" value="Unassembled WGS sequence"/>
</dbReference>
<dbReference type="AlphaFoldDB" id="A0A6L9QD83"/>
<proteinExistence type="predicted"/>
<evidence type="ECO:0000313" key="2">
    <source>
        <dbReference type="Proteomes" id="UP000475532"/>
    </source>
</evidence>